<protein>
    <recommendedName>
        <fullName evidence="5">BED-type domain-containing protein</fullName>
    </recommendedName>
</protein>
<keyword evidence="7" id="KW-1185">Reference proteome</keyword>
<keyword evidence="1" id="KW-0479">Metal-binding</keyword>
<evidence type="ECO:0000256" key="1">
    <source>
        <dbReference type="ARBA" id="ARBA00022723"/>
    </source>
</evidence>
<dbReference type="GO" id="GO:0003677">
    <property type="term" value="F:DNA binding"/>
    <property type="evidence" value="ECO:0007669"/>
    <property type="project" value="InterPro"/>
</dbReference>
<evidence type="ECO:0000313" key="6">
    <source>
        <dbReference type="EMBL" id="ONK74027.1"/>
    </source>
</evidence>
<keyword evidence="2 4" id="KW-0863">Zinc-finger</keyword>
<dbReference type="InterPro" id="IPR003656">
    <property type="entry name" value="Znf_BED"/>
</dbReference>
<dbReference type="Gramene" id="ONK74027">
    <property type="protein sequence ID" value="ONK74027"/>
    <property type="gene ID" value="A4U43_C03F2040"/>
</dbReference>
<dbReference type="AlphaFoldDB" id="A0A5P1F9D9"/>
<gene>
    <name evidence="6" type="ORF">A4U43_C03F2040</name>
</gene>
<evidence type="ECO:0000259" key="5">
    <source>
        <dbReference type="PROSITE" id="PS50808"/>
    </source>
</evidence>
<reference evidence="7" key="1">
    <citation type="journal article" date="2017" name="Nat. Commun.">
        <title>The asparagus genome sheds light on the origin and evolution of a young Y chromosome.</title>
        <authorList>
            <person name="Harkess A."/>
            <person name="Zhou J."/>
            <person name="Xu C."/>
            <person name="Bowers J.E."/>
            <person name="Van der Hulst R."/>
            <person name="Ayyampalayam S."/>
            <person name="Mercati F."/>
            <person name="Riccardi P."/>
            <person name="McKain M.R."/>
            <person name="Kakrana A."/>
            <person name="Tang H."/>
            <person name="Ray J."/>
            <person name="Groenendijk J."/>
            <person name="Arikit S."/>
            <person name="Mathioni S.M."/>
            <person name="Nakano M."/>
            <person name="Shan H."/>
            <person name="Telgmann-Rauber A."/>
            <person name="Kanno A."/>
            <person name="Yue Z."/>
            <person name="Chen H."/>
            <person name="Li W."/>
            <person name="Chen Y."/>
            <person name="Xu X."/>
            <person name="Zhang Y."/>
            <person name="Luo S."/>
            <person name="Chen H."/>
            <person name="Gao J."/>
            <person name="Mao Z."/>
            <person name="Pires J.C."/>
            <person name="Luo M."/>
            <person name="Kudrna D."/>
            <person name="Wing R.A."/>
            <person name="Meyers B.C."/>
            <person name="Yi K."/>
            <person name="Kong H."/>
            <person name="Lavrijsen P."/>
            <person name="Sunseri F."/>
            <person name="Falavigna A."/>
            <person name="Ye Y."/>
            <person name="Leebens-Mack J.H."/>
            <person name="Chen G."/>
        </authorList>
    </citation>
    <scope>NUCLEOTIDE SEQUENCE [LARGE SCALE GENOMIC DNA]</scope>
    <source>
        <strain evidence="7">cv. DH0086</strain>
    </source>
</reference>
<proteinExistence type="predicted"/>
<evidence type="ECO:0000256" key="4">
    <source>
        <dbReference type="PROSITE-ProRule" id="PRU00027"/>
    </source>
</evidence>
<organism evidence="6 7">
    <name type="scientific">Asparagus officinalis</name>
    <name type="common">Garden asparagus</name>
    <dbReference type="NCBI Taxonomy" id="4686"/>
    <lineage>
        <taxon>Eukaryota</taxon>
        <taxon>Viridiplantae</taxon>
        <taxon>Streptophyta</taxon>
        <taxon>Embryophyta</taxon>
        <taxon>Tracheophyta</taxon>
        <taxon>Spermatophyta</taxon>
        <taxon>Magnoliopsida</taxon>
        <taxon>Liliopsida</taxon>
        <taxon>Asparagales</taxon>
        <taxon>Asparagaceae</taxon>
        <taxon>Asparagoideae</taxon>
        <taxon>Asparagus</taxon>
    </lineage>
</organism>
<keyword evidence="3" id="KW-0862">Zinc</keyword>
<name>A0A5P1F9D9_ASPOF</name>
<dbReference type="Proteomes" id="UP000243459">
    <property type="component" value="Chromosome 3"/>
</dbReference>
<dbReference type="GO" id="GO:0008270">
    <property type="term" value="F:zinc ion binding"/>
    <property type="evidence" value="ECO:0007669"/>
    <property type="project" value="UniProtKB-KW"/>
</dbReference>
<feature type="domain" description="BED-type" evidence="5">
    <location>
        <begin position="10"/>
        <end position="72"/>
    </location>
</feature>
<dbReference type="EMBL" id="CM007383">
    <property type="protein sequence ID" value="ONK74027.1"/>
    <property type="molecule type" value="Genomic_DNA"/>
</dbReference>
<accession>A0A5P1F9D9</accession>
<dbReference type="PROSITE" id="PS50808">
    <property type="entry name" value="ZF_BED"/>
    <property type="match status" value="1"/>
</dbReference>
<dbReference type="OMA" id="GSTWKFK"/>
<evidence type="ECO:0000256" key="2">
    <source>
        <dbReference type="ARBA" id="ARBA00022771"/>
    </source>
</evidence>
<sequence>MSRPIKNKGFDDTPLWSHVEVLSTPTGGGGNRVWRCKYCNKTVTSSYSKVKGHLLKIPNQGVQACKGITEDIYREIKKENDEAEHKKRNLSLSVKQKQDYISLPEDGWQDRHSKPLVNIMIASAAGPMFQKAIDATEVLSKDAEYLADVKLLKVAETRFGSKIVMATRIQRLKDALEKTVMDPDWKKFKVNGRNPIELKAREVKDLGDTMDGDSILEVAELSLNEPEIEAISFDL</sequence>
<evidence type="ECO:0000313" key="7">
    <source>
        <dbReference type="Proteomes" id="UP000243459"/>
    </source>
</evidence>
<evidence type="ECO:0000256" key="3">
    <source>
        <dbReference type="ARBA" id="ARBA00022833"/>
    </source>
</evidence>